<feature type="domain" description="HTH gntR-type" evidence="4">
    <location>
        <begin position="11"/>
        <end position="79"/>
    </location>
</feature>
<dbReference type="eggNOG" id="COG1725">
    <property type="taxonomic scope" value="Bacteria"/>
</dbReference>
<dbReference type="PATRIC" id="fig|218284.4.peg.2943"/>
<evidence type="ECO:0000259" key="4">
    <source>
        <dbReference type="PROSITE" id="PS50949"/>
    </source>
</evidence>
<keyword evidence="3" id="KW-0804">Transcription</keyword>
<accession>A0A0P6W4D0</accession>
<dbReference type="PANTHER" id="PTHR38445">
    <property type="entry name" value="HTH-TYPE TRANSCRIPTIONAL REPRESSOR YTRA"/>
    <property type="match status" value="1"/>
</dbReference>
<dbReference type="RefSeq" id="WP_060671806.1">
    <property type="nucleotide sequence ID" value="NZ_LIXZ01000004.1"/>
</dbReference>
<name>A0A0P6W4D0_9BACI</name>
<evidence type="ECO:0000256" key="1">
    <source>
        <dbReference type="ARBA" id="ARBA00023015"/>
    </source>
</evidence>
<keyword evidence="1" id="KW-0805">Transcription regulation</keyword>
<dbReference type="AlphaFoldDB" id="A0A0P6W4D0"/>
<dbReference type="OrthoDB" id="9801546at2"/>
<dbReference type="GO" id="GO:0003700">
    <property type="term" value="F:DNA-binding transcription factor activity"/>
    <property type="evidence" value="ECO:0007669"/>
    <property type="project" value="InterPro"/>
</dbReference>
<dbReference type="EMBL" id="LIXZ01000004">
    <property type="protein sequence ID" value="KPL60383.1"/>
    <property type="molecule type" value="Genomic_DNA"/>
</dbReference>
<dbReference type="SMART" id="SM00345">
    <property type="entry name" value="HTH_GNTR"/>
    <property type="match status" value="1"/>
</dbReference>
<gene>
    <name evidence="5" type="ORF">AM506_07200</name>
</gene>
<protein>
    <submittedName>
        <fullName evidence="5">GntR family transcriptional regulator</fullName>
    </submittedName>
</protein>
<dbReference type="Proteomes" id="UP000050398">
    <property type="component" value="Unassembled WGS sequence"/>
</dbReference>
<dbReference type="InterPro" id="IPR036390">
    <property type="entry name" value="WH_DNA-bd_sf"/>
</dbReference>
<evidence type="ECO:0000313" key="5">
    <source>
        <dbReference type="EMBL" id="KPL60383.1"/>
    </source>
</evidence>
<evidence type="ECO:0000313" key="6">
    <source>
        <dbReference type="Proteomes" id="UP000050398"/>
    </source>
</evidence>
<dbReference type="SUPFAM" id="SSF46785">
    <property type="entry name" value="Winged helix' DNA-binding domain"/>
    <property type="match status" value="1"/>
</dbReference>
<reference evidence="5 6" key="1">
    <citation type="submission" date="2015-08" db="EMBL/GenBank/DDBJ databases">
        <title>Draft Genome Sequence of Bacillus vietnamensis UCD-SED5.</title>
        <authorList>
            <person name="Lee R.D."/>
            <person name="Jospin G."/>
            <person name="Lang J.M."/>
            <person name="Coil D.A."/>
            <person name="Eisen J.A."/>
        </authorList>
    </citation>
    <scope>NUCLEOTIDE SEQUENCE [LARGE SCALE GENOMIC DNA]</scope>
    <source>
        <strain evidence="5 6">UCD-SED5</strain>
    </source>
</reference>
<dbReference type="CDD" id="cd07377">
    <property type="entry name" value="WHTH_GntR"/>
    <property type="match status" value="1"/>
</dbReference>
<dbReference type="Pfam" id="PF00392">
    <property type="entry name" value="GntR"/>
    <property type="match status" value="1"/>
</dbReference>
<organism evidence="5 6">
    <name type="scientific">Rossellomorea vietnamensis</name>
    <dbReference type="NCBI Taxonomy" id="218284"/>
    <lineage>
        <taxon>Bacteria</taxon>
        <taxon>Bacillati</taxon>
        <taxon>Bacillota</taxon>
        <taxon>Bacilli</taxon>
        <taxon>Bacillales</taxon>
        <taxon>Bacillaceae</taxon>
        <taxon>Rossellomorea</taxon>
    </lineage>
</organism>
<sequence>MFIQIEPQSDTPIYAQVTNGIMEGIVRNELRPGDILPSVRSLAGDLGVNMHTVNKSYHELESKGVIRIVPKSGAVICSPTDGTIPTQRLNQISEGLRPIVVESLVAGMSEKEIAELVASIISNVKGD</sequence>
<dbReference type="PROSITE" id="PS50949">
    <property type="entry name" value="HTH_GNTR"/>
    <property type="match status" value="1"/>
</dbReference>
<comment type="caution">
    <text evidence="5">The sequence shown here is derived from an EMBL/GenBank/DDBJ whole genome shotgun (WGS) entry which is preliminary data.</text>
</comment>
<keyword evidence="2" id="KW-0238">DNA-binding</keyword>
<dbReference type="PANTHER" id="PTHR38445:SF12">
    <property type="entry name" value="GNTR-FAMILY TRANSCRIPTIONAL REGULATOR"/>
    <property type="match status" value="1"/>
</dbReference>
<proteinExistence type="predicted"/>
<dbReference type="GO" id="GO:0003677">
    <property type="term" value="F:DNA binding"/>
    <property type="evidence" value="ECO:0007669"/>
    <property type="project" value="UniProtKB-KW"/>
</dbReference>
<dbReference type="Gene3D" id="1.10.10.10">
    <property type="entry name" value="Winged helix-like DNA-binding domain superfamily/Winged helix DNA-binding domain"/>
    <property type="match status" value="1"/>
</dbReference>
<dbReference type="InterPro" id="IPR000524">
    <property type="entry name" value="Tscrpt_reg_HTH_GntR"/>
</dbReference>
<evidence type="ECO:0000256" key="2">
    <source>
        <dbReference type="ARBA" id="ARBA00023125"/>
    </source>
</evidence>
<evidence type="ECO:0000256" key="3">
    <source>
        <dbReference type="ARBA" id="ARBA00023163"/>
    </source>
</evidence>
<dbReference type="InterPro" id="IPR036388">
    <property type="entry name" value="WH-like_DNA-bd_sf"/>
</dbReference>